<dbReference type="PANTHER" id="PTHR11662">
    <property type="entry name" value="SOLUTE CARRIER FAMILY 17"/>
    <property type="match status" value="1"/>
</dbReference>
<feature type="transmembrane region" description="Helical" evidence="6">
    <location>
        <begin position="228"/>
        <end position="250"/>
    </location>
</feature>
<dbReference type="InterPro" id="IPR036259">
    <property type="entry name" value="MFS_trans_sf"/>
</dbReference>
<comment type="caution">
    <text evidence="7">The sequence shown here is derived from an EMBL/GenBank/DDBJ whole genome shotgun (WGS) entry which is preliminary data.</text>
</comment>
<feature type="transmembrane region" description="Helical" evidence="6">
    <location>
        <begin position="95"/>
        <end position="114"/>
    </location>
</feature>
<dbReference type="PANTHER" id="PTHR11662:SF336">
    <property type="entry name" value="LP19554P"/>
    <property type="match status" value="1"/>
</dbReference>
<dbReference type="Gene3D" id="1.20.1250.20">
    <property type="entry name" value="MFS general substrate transporter like domains"/>
    <property type="match status" value="1"/>
</dbReference>
<dbReference type="SUPFAM" id="SSF103473">
    <property type="entry name" value="MFS general substrate transporter"/>
    <property type="match status" value="1"/>
</dbReference>
<reference evidence="7 8" key="1">
    <citation type="submission" date="2023-02" db="EMBL/GenBank/DDBJ databases">
        <title>LHISI_Scaffold_Assembly.</title>
        <authorList>
            <person name="Stuart O.P."/>
            <person name="Cleave R."/>
            <person name="Magrath M.J.L."/>
            <person name="Mikheyev A.S."/>
        </authorList>
    </citation>
    <scope>NUCLEOTIDE SEQUENCE [LARGE SCALE GENOMIC DNA]</scope>
    <source>
        <strain evidence="7">Daus_M_001</strain>
        <tissue evidence="7">Leg muscle</tissue>
    </source>
</reference>
<keyword evidence="8" id="KW-1185">Reference proteome</keyword>
<keyword evidence="3 6" id="KW-1133">Transmembrane helix</keyword>
<evidence type="ECO:0000256" key="4">
    <source>
        <dbReference type="ARBA" id="ARBA00023136"/>
    </source>
</evidence>
<feature type="region of interest" description="Disordered" evidence="5">
    <location>
        <begin position="254"/>
        <end position="289"/>
    </location>
</feature>
<dbReference type="InterPro" id="IPR050382">
    <property type="entry name" value="MFS_Na/Anion_cotransporter"/>
</dbReference>
<comment type="subcellular location">
    <subcellularLocation>
        <location evidence="1">Membrane</location>
        <topology evidence="1">Multi-pass membrane protein</topology>
    </subcellularLocation>
</comment>
<feature type="transmembrane region" description="Helical" evidence="6">
    <location>
        <begin position="126"/>
        <end position="144"/>
    </location>
</feature>
<keyword evidence="4 6" id="KW-0472">Membrane</keyword>
<evidence type="ECO:0000256" key="6">
    <source>
        <dbReference type="SAM" id="Phobius"/>
    </source>
</evidence>
<evidence type="ECO:0000313" key="8">
    <source>
        <dbReference type="Proteomes" id="UP001159363"/>
    </source>
</evidence>
<sequence length="289" mass="31760">MASVFNKLVVVIFPLVISLLSSVREVMEKLVVNDVQRPRFPARQVLTSLPFWILVVAHFGNMWGLFFLQNMAPKYMNDVLGFNIKQSAGLASLPYVARLLCGLVFCYVTDWMLSSHIAGTWTVRRWFTVSSHLIPGVLLAAMGFTGCDSSLSVALMTLSLGANGATTVTNLANHHDLAPNFAGKSPLSNYSRTLYGIMNTFGTLAGGLSPFLVNFITRYKSGLQEWRCIMGIVGAGYFVTGLLFMALGTADRQSWNDPDKLQPPEAPEDEEGPLQLGDDGQQQRETTKI</sequence>
<name>A0ABQ9ILG0_9NEOP</name>
<evidence type="ECO:0000256" key="5">
    <source>
        <dbReference type="SAM" id="MobiDB-lite"/>
    </source>
</evidence>
<evidence type="ECO:0000256" key="3">
    <source>
        <dbReference type="ARBA" id="ARBA00022989"/>
    </source>
</evidence>
<organism evidence="7 8">
    <name type="scientific">Dryococelus australis</name>
    <dbReference type="NCBI Taxonomy" id="614101"/>
    <lineage>
        <taxon>Eukaryota</taxon>
        <taxon>Metazoa</taxon>
        <taxon>Ecdysozoa</taxon>
        <taxon>Arthropoda</taxon>
        <taxon>Hexapoda</taxon>
        <taxon>Insecta</taxon>
        <taxon>Pterygota</taxon>
        <taxon>Neoptera</taxon>
        <taxon>Polyneoptera</taxon>
        <taxon>Phasmatodea</taxon>
        <taxon>Verophasmatodea</taxon>
        <taxon>Anareolatae</taxon>
        <taxon>Phasmatidae</taxon>
        <taxon>Eurycanthinae</taxon>
        <taxon>Dryococelus</taxon>
    </lineage>
</organism>
<feature type="transmembrane region" description="Helical" evidence="6">
    <location>
        <begin position="49"/>
        <end position="68"/>
    </location>
</feature>
<feature type="transmembrane region" description="Helical" evidence="6">
    <location>
        <begin position="193"/>
        <end position="216"/>
    </location>
</feature>
<proteinExistence type="predicted"/>
<accession>A0ABQ9ILG0</accession>
<evidence type="ECO:0000256" key="2">
    <source>
        <dbReference type="ARBA" id="ARBA00022692"/>
    </source>
</evidence>
<evidence type="ECO:0000313" key="7">
    <source>
        <dbReference type="EMBL" id="KAJ8897540.1"/>
    </source>
</evidence>
<gene>
    <name evidence="7" type="ORF">PR048_002888</name>
</gene>
<dbReference type="Proteomes" id="UP001159363">
    <property type="component" value="Chromosome 1"/>
</dbReference>
<keyword evidence="2 6" id="KW-0812">Transmembrane</keyword>
<dbReference type="EMBL" id="JARBHB010000001">
    <property type="protein sequence ID" value="KAJ8897540.1"/>
    <property type="molecule type" value="Genomic_DNA"/>
</dbReference>
<protein>
    <submittedName>
        <fullName evidence="7">Uncharacterized protein</fullName>
    </submittedName>
</protein>
<evidence type="ECO:0000256" key="1">
    <source>
        <dbReference type="ARBA" id="ARBA00004141"/>
    </source>
</evidence>